<evidence type="ECO:0000313" key="6">
    <source>
        <dbReference type="EMBL" id="GAA0517098.1"/>
    </source>
</evidence>
<dbReference type="GO" id="GO:0016020">
    <property type="term" value="C:membrane"/>
    <property type="evidence" value="ECO:0007669"/>
    <property type="project" value="UniProtKB-SubCell"/>
</dbReference>
<gene>
    <name evidence="6" type="ORF">GCM10009545_18950</name>
    <name evidence="7" type="ORF">GCM10011581_21190</name>
</gene>
<dbReference type="RefSeq" id="WP_188987156.1">
    <property type="nucleotide sequence ID" value="NZ_BAAAHC010000008.1"/>
</dbReference>
<sequence length="116" mass="12720">MVQPWWPLAALALIQLGDAVLCLKPVAFIRQCLVDVGFPRRFWWVLPPLKLAAAAGLVIGIWYRPLAVLTTAALVCYFVLAFATHVRARDFGRNLFLNCTGMLVLCGAAFAFAVTA</sequence>
<keyword evidence="4 5" id="KW-0472">Membrane</keyword>
<feature type="transmembrane region" description="Helical" evidence="5">
    <location>
        <begin position="41"/>
        <end position="60"/>
    </location>
</feature>
<accession>A0A917NCF5</accession>
<keyword evidence="3 5" id="KW-1133">Transmembrane helix</keyword>
<dbReference type="Proteomes" id="UP000597989">
    <property type="component" value="Unassembled WGS sequence"/>
</dbReference>
<dbReference type="EMBL" id="BMMT01000006">
    <property type="protein sequence ID" value="GGI83741.1"/>
    <property type="molecule type" value="Genomic_DNA"/>
</dbReference>
<reference evidence="7 8" key="1">
    <citation type="journal article" date="2014" name="Int. J. Syst. Evol. Microbiol.">
        <title>Complete genome sequence of Corynebacterium casei LMG S-19264T (=DSM 44701T), isolated from a smear-ripened cheese.</title>
        <authorList>
            <consortium name="US DOE Joint Genome Institute (JGI-PGF)"/>
            <person name="Walter F."/>
            <person name="Albersmeier A."/>
            <person name="Kalinowski J."/>
            <person name="Ruckert C."/>
        </authorList>
    </citation>
    <scope>NUCLEOTIDE SEQUENCE [LARGE SCALE GENOMIC DNA]</scope>
    <source>
        <strain evidence="7 8">CGMCC 4.7206</strain>
    </source>
</reference>
<keyword evidence="2 5" id="KW-0812">Transmembrane</keyword>
<evidence type="ECO:0000313" key="8">
    <source>
        <dbReference type="Proteomes" id="UP000597989"/>
    </source>
</evidence>
<organism evidence="7 8">
    <name type="scientific">Saccharopolyspora thermophila</name>
    <dbReference type="NCBI Taxonomy" id="89367"/>
    <lineage>
        <taxon>Bacteria</taxon>
        <taxon>Bacillati</taxon>
        <taxon>Actinomycetota</taxon>
        <taxon>Actinomycetes</taxon>
        <taxon>Pseudonocardiales</taxon>
        <taxon>Pseudonocardiaceae</taxon>
        <taxon>Saccharopolyspora</taxon>
    </lineage>
</organism>
<dbReference type="InterPro" id="IPR032808">
    <property type="entry name" value="DoxX"/>
</dbReference>
<dbReference type="Proteomes" id="UP001500220">
    <property type="component" value="Unassembled WGS sequence"/>
</dbReference>
<evidence type="ECO:0000256" key="5">
    <source>
        <dbReference type="SAM" id="Phobius"/>
    </source>
</evidence>
<comment type="caution">
    <text evidence="7">The sequence shown here is derived from an EMBL/GenBank/DDBJ whole genome shotgun (WGS) entry which is preliminary data.</text>
</comment>
<dbReference type="EMBL" id="BAAAHC010000008">
    <property type="protein sequence ID" value="GAA0517098.1"/>
    <property type="molecule type" value="Genomic_DNA"/>
</dbReference>
<dbReference type="Pfam" id="PF13564">
    <property type="entry name" value="DoxX_2"/>
    <property type="match status" value="1"/>
</dbReference>
<reference evidence="7" key="3">
    <citation type="submission" date="2020-09" db="EMBL/GenBank/DDBJ databases">
        <authorList>
            <person name="Sun Q."/>
            <person name="Zhou Y."/>
        </authorList>
    </citation>
    <scope>NUCLEOTIDE SEQUENCE</scope>
    <source>
        <strain evidence="7">CGMCC 4.7206</strain>
    </source>
</reference>
<name>A0A917NCF5_9PSEU</name>
<dbReference type="AlphaFoldDB" id="A0A917NCF5"/>
<evidence type="ECO:0000256" key="3">
    <source>
        <dbReference type="ARBA" id="ARBA00022989"/>
    </source>
</evidence>
<feature type="transmembrane region" description="Helical" evidence="5">
    <location>
        <begin position="6"/>
        <end position="29"/>
    </location>
</feature>
<evidence type="ECO:0000313" key="7">
    <source>
        <dbReference type="EMBL" id="GGI83741.1"/>
    </source>
</evidence>
<evidence type="ECO:0000313" key="9">
    <source>
        <dbReference type="Proteomes" id="UP001500220"/>
    </source>
</evidence>
<evidence type="ECO:0000256" key="4">
    <source>
        <dbReference type="ARBA" id="ARBA00023136"/>
    </source>
</evidence>
<evidence type="ECO:0000256" key="1">
    <source>
        <dbReference type="ARBA" id="ARBA00004141"/>
    </source>
</evidence>
<reference evidence="6 9" key="2">
    <citation type="journal article" date="2019" name="Int. J. Syst. Evol. Microbiol.">
        <title>The Global Catalogue of Microorganisms (GCM) 10K type strain sequencing project: providing services to taxonomists for standard genome sequencing and annotation.</title>
        <authorList>
            <consortium name="The Broad Institute Genomics Platform"/>
            <consortium name="The Broad Institute Genome Sequencing Center for Infectious Disease"/>
            <person name="Wu L."/>
            <person name="Ma J."/>
        </authorList>
    </citation>
    <scope>NUCLEOTIDE SEQUENCE [LARGE SCALE GENOMIC DNA]</scope>
    <source>
        <strain evidence="6 9">JCM 10664</strain>
    </source>
</reference>
<feature type="transmembrane region" description="Helical" evidence="5">
    <location>
        <begin position="95"/>
        <end position="114"/>
    </location>
</feature>
<protein>
    <submittedName>
        <fullName evidence="6">DoxX family protein</fullName>
    </submittedName>
</protein>
<reference evidence="6" key="4">
    <citation type="submission" date="2023-12" db="EMBL/GenBank/DDBJ databases">
        <authorList>
            <person name="Sun Q."/>
            <person name="Inoue M."/>
        </authorList>
    </citation>
    <scope>NUCLEOTIDE SEQUENCE</scope>
    <source>
        <strain evidence="6">JCM 10664</strain>
    </source>
</reference>
<evidence type="ECO:0000256" key="2">
    <source>
        <dbReference type="ARBA" id="ARBA00022692"/>
    </source>
</evidence>
<feature type="transmembrane region" description="Helical" evidence="5">
    <location>
        <begin position="66"/>
        <end position="83"/>
    </location>
</feature>
<keyword evidence="9" id="KW-1185">Reference proteome</keyword>
<comment type="subcellular location">
    <subcellularLocation>
        <location evidence="1">Membrane</location>
        <topology evidence="1">Multi-pass membrane protein</topology>
    </subcellularLocation>
</comment>
<proteinExistence type="predicted"/>